<gene>
    <name evidence="1" type="primary">acg_2</name>
    <name evidence="1" type="ORF">MAUB_08690</name>
</gene>
<evidence type="ECO:0000313" key="1">
    <source>
        <dbReference type="EMBL" id="BBX82996.1"/>
    </source>
</evidence>
<name>A0ABM7I915_9MYCO</name>
<dbReference type="Gene3D" id="3.40.109.10">
    <property type="entry name" value="NADH Oxidase"/>
    <property type="match status" value="1"/>
</dbReference>
<keyword evidence="2" id="KW-1185">Reference proteome</keyword>
<dbReference type="RefSeq" id="WP_138230498.1">
    <property type="nucleotide sequence ID" value="NZ_AP022577.1"/>
</dbReference>
<dbReference type="SUPFAM" id="SSF55469">
    <property type="entry name" value="FMN-dependent nitroreductase-like"/>
    <property type="match status" value="1"/>
</dbReference>
<dbReference type="PANTHER" id="PTHR23026:SF123">
    <property type="entry name" value="NAD(P)H NITROREDUCTASE RV3131-RELATED"/>
    <property type="match status" value="1"/>
</dbReference>
<dbReference type="InterPro" id="IPR000415">
    <property type="entry name" value="Nitroreductase-like"/>
</dbReference>
<proteinExistence type="predicted"/>
<dbReference type="PANTHER" id="PTHR23026">
    <property type="entry name" value="NADPH NITROREDUCTASE"/>
    <property type="match status" value="1"/>
</dbReference>
<protein>
    <submittedName>
        <fullName evidence="1">NAD(P)H nitroreductase acg</fullName>
    </submittedName>
</protein>
<reference evidence="1 2" key="1">
    <citation type="journal article" date="2019" name="Emerg. Microbes Infect.">
        <title>Comprehensive subspecies identification of 175 nontuberculous mycobacteria species based on 7547 genomic profiles.</title>
        <authorList>
            <person name="Matsumoto Y."/>
            <person name="Kinjo T."/>
            <person name="Motooka D."/>
            <person name="Nabeya D."/>
            <person name="Jung N."/>
            <person name="Uechi K."/>
            <person name="Horii T."/>
            <person name="Iida T."/>
            <person name="Fujita J."/>
            <person name="Nakamura S."/>
        </authorList>
    </citation>
    <scope>NUCLEOTIDE SEQUENCE [LARGE SCALE GENOMIC DNA]</scope>
    <source>
        <strain evidence="1 2">JCM 15296</strain>
    </source>
</reference>
<evidence type="ECO:0000313" key="2">
    <source>
        <dbReference type="Proteomes" id="UP000465609"/>
    </source>
</evidence>
<accession>A0ABM7I915</accession>
<dbReference type="InterPro" id="IPR050627">
    <property type="entry name" value="Nitroreductase/BluB"/>
</dbReference>
<sequence length="294" mass="32702">MLKSMLPVEVLEDSIRLACRAPSYRNSQPWNWIIDHSQLQLFIAPERVPSADHAGRQSLISCGAALDHLRVAMAANRYDCQVTYFPSANSLAYLASIDIAPANCVTELQRRRAQAIIDRRSARLPYDQPPSWSHFEPRMHSDVDCQFTYLDVIAEGDRADITETTLLAEQLQPFESDTNHWGTTTSEQDRDERTEVAGDHSVLLVLSAVENTRRAIFGCGETLSQVLIEATMAGFATSIMTRPVEVAATRDIVADVVGRALPQVIVRIGAHYNRDLLPPQAPRLPLSAVLHFAE</sequence>
<dbReference type="Proteomes" id="UP000465609">
    <property type="component" value="Chromosome"/>
</dbReference>
<dbReference type="EMBL" id="AP022577">
    <property type="protein sequence ID" value="BBX82996.1"/>
    <property type="molecule type" value="Genomic_DNA"/>
</dbReference>
<organism evidence="1 2">
    <name type="scientific">Mycolicibacterium aubagnense</name>
    <dbReference type="NCBI Taxonomy" id="319707"/>
    <lineage>
        <taxon>Bacteria</taxon>
        <taxon>Bacillati</taxon>
        <taxon>Actinomycetota</taxon>
        <taxon>Actinomycetes</taxon>
        <taxon>Mycobacteriales</taxon>
        <taxon>Mycobacteriaceae</taxon>
        <taxon>Mycolicibacterium</taxon>
    </lineage>
</organism>